<reference evidence="5 6" key="1">
    <citation type="submission" date="2017-09" db="EMBL/GenBank/DDBJ databases">
        <authorList>
            <person name="Ehlers B."/>
            <person name="Leendertz F.H."/>
        </authorList>
    </citation>
    <scope>NUCLEOTIDE SEQUENCE [LARGE SCALE GENOMIC DNA]</scope>
    <source>
        <strain evidence="5 6">DSM 16848</strain>
    </source>
</reference>
<evidence type="ECO:0000313" key="6">
    <source>
        <dbReference type="Proteomes" id="UP000219669"/>
    </source>
</evidence>
<dbReference type="GO" id="GO:0009279">
    <property type="term" value="C:cell outer membrane"/>
    <property type="evidence" value="ECO:0007669"/>
    <property type="project" value="UniProtKB-SubCell"/>
</dbReference>
<evidence type="ECO:0000313" key="5">
    <source>
        <dbReference type="EMBL" id="SOD65055.1"/>
    </source>
</evidence>
<protein>
    <submittedName>
        <fullName evidence="5">Transferrin binding protein-like solute binding protein</fullName>
    </submittedName>
</protein>
<name>A0A286E2D3_9NEIS</name>
<dbReference type="InterPro" id="IPR011250">
    <property type="entry name" value="OMP/PagP_B-barrel"/>
</dbReference>
<dbReference type="Proteomes" id="UP000219669">
    <property type="component" value="Unassembled WGS sequence"/>
</dbReference>
<dbReference type="PROSITE" id="PS51257">
    <property type="entry name" value="PROKAR_LIPOPROTEIN"/>
    <property type="match status" value="1"/>
</dbReference>
<feature type="domain" description="Transferrin-binding protein B C-lobe/N-lobe beta-barrel" evidence="4">
    <location>
        <begin position="241"/>
        <end position="369"/>
    </location>
</feature>
<feature type="signal peptide" evidence="3">
    <location>
        <begin position="1"/>
        <end position="26"/>
    </location>
</feature>
<dbReference type="RefSeq" id="WP_097113243.1">
    <property type="nucleotide sequence ID" value="NZ_CP083931.1"/>
</dbReference>
<feature type="compositionally biased region" description="Low complexity" evidence="2">
    <location>
        <begin position="40"/>
        <end position="98"/>
    </location>
</feature>
<proteinExistence type="predicted"/>
<organism evidence="5 6">
    <name type="scientific">Alysiella filiformis DSM 16848</name>
    <dbReference type="NCBI Taxonomy" id="1120981"/>
    <lineage>
        <taxon>Bacteria</taxon>
        <taxon>Pseudomonadati</taxon>
        <taxon>Pseudomonadota</taxon>
        <taxon>Betaproteobacteria</taxon>
        <taxon>Neisseriales</taxon>
        <taxon>Neisseriaceae</taxon>
        <taxon>Alysiella</taxon>
    </lineage>
</organism>
<evidence type="ECO:0000259" key="4">
    <source>
        <dbReference type="Pfam" id="PF01298"/>
    </source>
</evidence>
<accession>A0A286E2D3</accession>
<gene>
    <name evidence="5" type="ORF">SAMN02746062_00178</name>
</gene>
<dbReference type="Gene3D" id="2.40.160.90">
    <property type="match status" value="1"/>
</dbReference>
<dbReference type="OrthoDB" id="5673741at2"/>
<evidence type="ECO:0000256" key="2">
    <source>
        <dbReference type="SAM" id="MobiDB-lite"/>
    </source>
</evidence>
<keyword evidence="3" id="KW-0732">Signal</keyword>
<dbReference type="InterPro" id="IPR001677">
    <property type="entry name" value="TbpB_B_D"/>
</dbReference>
<dbReference type="AlphaFoldDB" id="A0A286E2D3"/>
<sequence length="371" mass="39821">MTKPFTWQLSACACAVLLAACGSSSAPKDLPVNVAISSTNTTEKTDSTSTATADSVSTTTDNAGTTTDNTSTTDTNSSNNSTDTSNTGSTGNTTGNTSENKTETIIQYQDTPFSKNMTFDDGFQWGGVATQQPHLRDTKHVLSGGQLDKVVVDGEEIMLFKATHTPRINVMTSGGIKDEEVDGQIIRKYSNAVHQSTRGGYSYTWFGIINKPREDVKWEDGTTEHIDTMIAHGKLTPKEEVPTTGTAKYNGHAIYYTNGVPSFPATDKSNRILPIDPDKKLGTTQFDVNYGEKTITGTIKDDAKEAADIALQGKIDGNSFEGSKAQKYNGKDVNVEMKGRFFGPNAAELGGVFNSRENDDILGAFGAKKAK</sequence>
<evidence type="ECO:0000256" key="3">
    <source>
        <dbReference type="SAM" id="SignalP"/>
    </source>
</evidence>
<dbReference type="Pfam" id="PF01298">
    <property type="entry name" value="TbpB_B_D"/>
    <property type="match status" value="1"/>
</dbReference>
<evidence type="ECO:0000256" key="1">
    <source>
        <dbReference type="ARBA" id="ARBA00004442"/>
    </source>
</evidence>
<comment type="subcellular location">
    <subcellularLocation>
        <location evidence="1">Cell outer membrane</location>
    </subcellularLocation>
</comment>
<dbReference type="SUPFAM" id="SSF56925">
    <property type="entry name" value="OMPA-like"/>
    <property type="match status" value="1"/>
</dbReference>
<feature type="region of interest" description="Disordered" evidence="2">
    <location>
        <begin position="40"/>
        <end position="102"/>
    </location>
</feature>
<keyword evidence="6" id="KW-1185">Reference proteome</keyword>
<dbReference type="EMBL" id="OCNF01000001">
    <property type="protein sequence ID" value="SOD65055.1"/>
    <property type="molecule type" value="Genomic_DNA"/>
</dbReference>
<feature type="chain" id="PRO_5012380159" evidence="3">
    <location>
        <begin position="27"/>
        <end position="371"/>
    </location>
</feature>